<proteinExistence type="predicted"/>
<dbReference type="AlphaFoldDB" id="A0A914WTZ9"/>
<organism evidence="2 3">
    <name type="scientific">Plectus sambesii</name>
    <dbReference type="NCBI Taxonomy" id="2011161"/>
    <lineage>
        <taxon>Eukaryota</taxon>
        <taxon>Metazoa</taxon>
        <taxon>Ecdysozoa</taxon>
        <taxon>Nematoda</taxon>
        <taxon>Chromadorea</taxon>
        <taxon>Plectida</taxon>
        <taxon>Plectina</taxon>
        <taxon>Plectoidea</taxon>
        <taxon>Plectidae</taxon>
        <taxon>Plectus</taxon>
    </lineage>
</organism>
<feature type="transmembrane region" description="Helical" evidence="1">
    <location>
        <begin position="109"/>
        <end position="129"/>
    </location>
</feature>
<dbReference type="WBParaSite" id="PSAMB.scaffold5388size11819.g26513.t1">
    <property type="protein sequence ID" value="PSAMB.scaffold5388size11819.g26513.t1"/>
    <property type="gene ID" value="PSAMB.scaffold5388size11819.g26513"/>
</dbReference>
<feature type="transmembrane region" description="Helical" evidence="1">
    <location>
        <begin position="6"/>
        <end position="26"/>
    </location>
</feature>
<dbReference type="InterPro" id="IPR005352">
    <property type="entry name" value="Erg28"/>
</dbReference>
<keyword evidence="2" id="KW-1185">Reference proteome</keyword>
<keyword evidence="1" id="KW-1133">Transmembrane helix</keyword>
<sequence length="172" mass="19059">MDARSVIRGWFTITIVQLLGTAFQCLDSKLTAERVFSVAGRGQVSPLYCRLLATWYVMLAVLRLVAVVAFDSRPVHLINLSLIAVTVGYFAMEAFIFRTVDIANVAVATNLMMSVVTLVLVAICWQYLWKGSEPVERNRTSRGKTIGVGKEFSEFGPFSGVTRTTLTTKKDL</sequence>
<keyword evidence="1" id="KW-0472">Membrane</keyword>
<reference evidence="3" key="1">
    <citation type="submission" date="2022-11" db="UniProtKB">
        <authorList>
            <consortium name="WormBaseParasite"/>
        </authorList>
    </citation>
    <scope>IDENTIFICATION</scope>
</reference>
<evidence type="ECO:0000313" key="2">
    <source>
        <dbReference type="Proteomes" id="UP000887566"/>
    </source>
</evidence>
<feature type="transmembrane region" description="Helical" evidence="1">
    <location>
        <begin position="76"/>
        <end position="97"/>
    </location>
</feature>
<dbReference type="Pfam" id="PF03694">
    <property type="entry name" value="Erg28"/>
    <property type="match status" value="1"/>
</dbReference>
<dbReference type="Proteomes" id="UP000887566">
    <property type="component" value="Unplaced"/>
</dbReference>
<dbReference type="GO" id="GO:0016020">
    <property type="term" value="C:membrane"/>
    <property type="evidence" value="ECO:0007669"/>
    <property type="project" value="InterPro"/>
</dbReference>
<evidence type="ECO:0000256" key="1">
    <source>
        <dbReference type="SAM" id="Phobius"/>
    </source>
</evidence>
<keyword evidence="1" id="KW-0812">Transmembrane</keyword>
<feature type="transmembrane region" description="Helical" evidence="1">
    <location>
        <begin position="47"/>
        <end position="70"/>
    </location>
</feature>
<protein>
    <submittedName>
        <fullName evidence="3">Uncharacterized protein</fullName>
    </submittedName>
</protein>
<evidence type="ECO:0000313" key="3">
    <source>
        <dbReference type="WBParaSite" id="PSAMB.scaffold5388size11819.g26513.t1"/>
    </source>
</evidence>
<name>A0A914WTZ9_9BILA</name>
<accession>A0A914WTZ9</accession>